<evidence type="ECO:0000313" key="2">
    <source>
        <dbReference type="Proteomes" id="UP001151760"/>
    </source>
</evidence>
<sequence length="216" mass="24908">MGHPHDHRITCKTLFQPISSPINRWQGPQHDKREGNDAITGFFDINLFTGPLLELPPITPVHLPHNLEQHITHCDSTSANPNPMISPAFVEANYEILESLLRERRKNIHNEDLRAKLEYFSEEYDEEREMELRLVRDKKLLSFSIQGLLELEHRGKRVVEFKNVPNKDGGRVERNFEGERPSEFIREGNRSQGMNLPLLLAAHLGRSENGHSLQSP</sequence>
<dbReference type="EMBL" id="BQNB010009717">
    <property type="protein sequence ID" value="GJS67432.1"/>
    <property type="molecule type" value="Genomic_DNA"/>
</dbReference>
<reference evidence="1" key="2">
    <citation type="submission" date="2022-01" db="EMBL/GenBank/DDBJ databases">
        <authorList>
            <person name="Yamashiro T."/>
            <person name="Shiraishi A."/>
            <person name="Satake H."/>
            <person name="Nakayama K."/>
        </authorList>
    </citation>
    <scope>NUCLEOTIDE SEQUENCE</scope>
</reference>
<evidence type="ECO:0000313" key="1">
    <source>
        <dbReference type="EMBL" id="GJS67432.1"/>
    </source>
</evidence>
<reference evidence="1" key="1">
    <citation type="journal article" date="2022" name="Int. J. Mol. Sci.">
        <title>Draft Genome of Tanacetum Coccineum: Genomic Comparison of Closely Related Tanacetum-Family Plants.</title>
        <authorList>
            <person name="Yamashiro T."/>
            <person name="Shiraishi A."/>
            <person name="Nakayama K."/>
            <person name="Satake H."/>
        </authorList>
    </citation>
    <scope>NUCLEOTIDE SEQUENCE</scope>
</reference>
<comment type="caution">
    <text evidence="1">The sequence shown here is derived from an EMBL/GenBank/DDBJ whole genome shotgun (WGS) entry which is preliminary data.</text>
</comment>
<protein>
    <submittedName>
        <fullName evidence="1">Uncharacterized protein</fullName>
    </submittedName>
</protein>
<keyword evidence="2" id="KW-1185">Reference proteome</keyword>
<accession>A0ABQ4XQW0</accession>
<gene>
    <name evidence="1" type="ORF">Tco_0681996</name>
</gene>
<dbReference type="Proteomes" id="UP001151760">
    <property type="component" value="Unassembled WGS sequence"/>
</dbReference>
<feature type="non-terminal residue" evidence="1">
    <location>
        <position position="216"/>
    </location>
</feature>
<proteinExistence type="predicted"/>
<organism evidence="1 2">
    <name type="scientific">Tanacetum coccineum</name>
    <dbReference type="NCBI Taxonomy" id="301880"/>
    <lineage>
        <taxon>Eukaryota</taxon>
        <taxon>Viridiplantae</taxon>
        <taxon>Streptophyta</taxon>
        <taxon>Embryophyta</taxon>
        <taxon>Tracheophyta</taxon>
        <taxon>Spermatophyta</taxon>
        <taxon>Magnoliopsida</taxon>
        <taxon>eudicotyledons</taxon>
        <taxon>Gunneridae</taxon>
        <taxon>Pentapetalae</taxon>
        <taxon>asterids</taxon>
        <taxon>campanulids</taxon>
        <taxon>Asterales</taxon>
        <taxon>Asteraceae</taxon>
        <taxon>Asteroideae</taxon>
        <taxon>Anthemideae</taxon>
        <taxon>Anthemidinae</taxon>
        <taxon>Tanacetum</taxon>
    </lineage>
</organism>
<name>A0ABQ4XQW0_9ASTR</name>